<keyword evidence="2" id="KW-0597">Phosphoprotein</keyword>
<keyword evidence="1 3" id="KW-0238">DNA-binding</keyword>
<dbReference type="PROSITE" id="PS51755">
    <property type="entry name" value="OMPR_PHOB"/>
    <property type="match status" value="1"/>
</dbReference>
<protein>
    <submittedName>
        <fullName evidence="6">Two-component system response regulator CreB</fullName>
    </submittedName>
</protein>
<organism evidence="6 7">
    <name type="scientific">Motilimonas cestriensis</name>
    <dbReference type="NCBI Taxonomy" id="2742685"/>
    <lineage>
        <taxon>Bacteria</taxon>
        <taxon>Pseudomonadati</taxon>
        <taxon>Pseudomonadota</taxon>
        <taxon>Gammaproteobacteria</taxon>
        <taxon>Alteromonadales</taxon>
        <taxon>Alteromonadales genera incertae sedis</taxon>
        <taxon>Motilimonas</taxon>
    </lineage>
</organism>
<dbReference type="PROSITE" id="PS50110">
    <property type="entry name" value="RESPONSE_REGULATORY"/>
    <property type="match status" value="1"/>
</dbReference>
<name>A0ABS8WAU9_9GAMM</name>
<dbReference type="RefSeq" id="WP_233052414.1">
    <property type="nucleotide sequence ID" value="NZ_JAIMJA010000007.1"/>
</dbReference>
<dbReference type="InterPro" id="IPR036388">
    <property type="entry name" value="WH-like_DNA-bd_sf"/>
</dbReference>
<dbReference type="SUPFAM" id="SSF52172">
    <property type="entry name" value="CheY-like"/>
    <property type="match status" value="1"/>
</dbReference>
<dbReference type="Pfam" id="PF00486">
    <property type="entry name" value="Trans_reg_C"/>
    <property type="match status" value="1"/>
</dbReference>
<dbReference type="InterPro" id="IPR001789">
    <property type="entry name" value="Sig_transdc_resp-reg_receiver"/>
</dbReference>
<dbReference type="InterPro" id="IPR039420">
    <property type="entry name" value="WalR-like"/>
</dbReference>
<evidence type="ECO:0000259" key="5">
    <source>
        <dbReference type="PROSITE" id="PS51755"/>
    </source>
</evidence>
<evidence type="ECO:0000313" key="6">
    <source>
        <dbReference type="EMBL" id="MCE2594904.1"/>
    </source>
</evidence>
<evidence type="ECO:0000256" key="1">
    <source>
        <dbReference type="ARBA" id="ARBA00023125"/>
    </source>
</evidence>
<evidence type="ECO:0000256" key="3">
    <source>
        <dbReference type="PROSITE-ProRule" id="PRU01091"/>
    </source>
</evidence>
<dbReference type="Gene3D" id="6.10.250.690">
    <property type="match status" value="1"/>
</dbReference>
<dbReference type="SUPFAM" id="SSF46894">
    <property type="entry name" value="C-terminal effector domain of the bipartite response regulators"/>
    <property type="match status" value="1"/>
</dbReference>
<feature type="domain" description="Response regulatory" evidence="4">
    <location>
        <begin position="2"/>
        <end position="115"/>
    </location>
</feature>
<dbReference type="CDD" id="cd00383">
    <property type="entry name" value="trans_reg_C"/>
    <property type="match status" value="1"/>
</dbReference>
<dbReference type="PANTHER" id="PTHR48111">
    <property type="entry name" value="REGULATOR OF RPOS"/>
    <property type="match status" value="1"/>
</dbReference>
<dbReference type="Proteomes" id="UP001201273">
    <property type="component" value="Unassembled WGS sequence"/>
</dbReference>
<dbReference type="EMBL" id="JAIMJA010000007">
    <property type="protein sequence ID" value="MCE2594904.1"/>
    <property type="molecule type" value="Genomic_DNA"/>
</dbReference>
<dbReference type="InterPro" id="IPR016032">
    <property type="entry name" value="Sig_transdc_resp-reg_C-effctor"/>
</dbReference>
<dbReference type="Pfam" id="PF00072">
    <property type="entry name" value="Response_reg"/>
    <property type="match status" value="1"/>
</dbReference>
<dbReference type="Gene3D" id="1.10.10.10">
    <property type="entry name" value="Winged helix-like DNA-binding domain superfamily/Winged helix DNA-binding domain"/>
    <property type="match status" value="1"/>
</dbReference>
<evidence type="ECO:0000256" key="2">
    <source>
        <dbReference type="PROSITE-ProRule" id="PRU00169"/>
    </source>
</evidence>
<evidence type="ECO:0000259" key="4">
    <source>
        <dbReference type="PROSITE" id="PS50110"/>
    </source>
</evidence>
<proteinExistence type="predicted"/>
<accession>A0ABS8WAU9</accession>
<comment type="caution">
    <text evidence="6">The sequence shown here is derived from an EMBL/GenBank/DDBJ whole genome shotgun (WGS) entry which is preliminary data.</text>
</comment>
<evidence type="ECO:0000313" key="7">
    <source>
        <dbReference type="Proteomes" id="UP001201273"/>
    </source>
</evidence>
<feature type="DNA-binding region" description="OmpR/PhoB-type" evidence="3">
    <location>
        <begin position="125"/>
        <end position="224"/>
    </location>
</feature>
<feature type="modified residue" description="4-aspartylphosphate" evidence="2">
    <location>
        <position position="51"/>
    </location>
</feature>
<dbReference type="InterPro" id="IPR011006">
    <property type="entry name" value="CheY-like_superfamily"/>
</dbReference>
<dbReference type="SMART" id="SM00448">
    <property type="entry name" value="REC"/>
    <property type="match status" value="1"/>
</dbReference>
<dbReference type="PANTHER" id="PTHR48111:SF6">
    <property type="entry name" value="TRANSCRIPTIONAL REGULATORY PROTEIN CREB"/>
    <property type="match status" value="1"/>
</dbReference>
<feature type="domain" description="OmpR/PhoB-type" evidence="5">
    <location>
        <begin position="125"/>
        <end position="224"/>
    </location>
</feature>
<gene>
    <name evidence="6" type="primary">creB</name>
    <name evidence="6" type="ORF">K6Y31_08760</name>
</gene>
<keyword evidence="7" id="KW-1185">Reference proteome</keyword>
<dbReference type="NCBIfam" id="NF008296">
    <property type="entry name" value="PRK11083.1"/>
    <property type="match status" value="1"/>
</dbReference>
<dbReference type="Gene3D" id="3.40.50.2300">
    <property type="match status" value="1"/>
</dbReference>
<reference evidence="6 7" key="1">
    <citation type="journal article" date="2022" name="Environ. Microbiol. Rep.">
        <title>Eco-phylogenetic analyses reveal divergent evolution of vitamin B12 metabolism in the marine bacterial family 'Psychromonadaceae'.</title>
        <authorList>
            <person name="Jin X."/>
            <person name="Yang Y."/>
            <person name="Cao H."/>
            <person name="Gao B."/>
            <person name="Zhao Z."/>
        </authorList>
    </citation>
    <scope>NUCLEOTIDE SEQUENCE [LARGE SCALE GENOMIC DNA]</scope>
    <source>
        <strain evidence="6 7">MKS20</strain>
    </source>
</reference>
<dbReference type="InterPro" id="IPR001867">
    <property type="entry name" value="OmpR/PhoB-type_DNA-bd"/>
</dbReference>
<dbReference type="SMART" id="SM00862">
    <property type="entry name" value="Trans_reg_C"/>
    <property type="match status" value="1"/>
</dbReference>
<sequence length="231" mass="26042">MKVLVVEDEQAIADNIVYSLKLEGFAPQHCMLGNDALTLLKQQPFDLIILDVGLPDINGFEVCKLVRQFSELPIIFLTARDHEIDRVVGLEIGGDDYVTKPFSPRELVARVKVILKRVGPAQPVPVAHKQEDVLLCDEVKKQWRYYGEPLDLTRYEYGLLATLFSQPERVFSREQLMAEVWPDACGSFDRAVDTHIKGLRAKLKKVSDNDPIKTHRGLGYSLVLPGSSAER</sequence>